<keyword evidence="1" id="KW-0472">Membrane</keyword>
<feature type="transmembrane region" description="Helical" evidence="1">
    <location>
        <begin position="37"/>
        <end position="58"/>
    </location>
</feature>
<accession>A0A4S4C0U4</accession>
<reference evidence="2 3" key="1">
    <citation type="submission" date="2019-04" db="EMBL/GenBank/DDBJ databases">
        <title>Cohnella sp. nov. isolated from preserved vegetables.</title>
        <authorList>
            <person name="Lin S.-Y."/>
            <person name="Hung M.-H."/>
            <person name="Young C.-C."/>
        </authorList>
    </citation>
    <scope>NUCLEOTIDE SEQUENCE [LARGE SCALE GENOMIC DNA]</scope>
    <source>
        <strain evidence="2 3">CC-MHH1044</strain>
    </source>
</reference>
<keyword evidence="3" id="KW-1185">Reference proteome</keyword>
<evidence type="ECO:0000256" key="1">
    <source>
        <dbReference type="SAM" id="Phobius"/>
    </source>
</evidence>
<comment type="caution">
    <text evidence="2">The sequence shown here is derived from an EMBL/GenBank/DDBJ whole genome shotgun (WGS) entry which is preliminary data.</text>
</comment>
<sequence length="134" mass="14583">MALSWRFVLGFGGFGALLTFLFSIGSNPPGTTIIRSFYAFAAFLALALVLRIVLSVLLRPAALPQEESEEARGAHLDLATPSDDAELTDLMKGQWSGEQAPVAGFQPLQPARFVSIDNANDERMVQAVRQMKDE</sequence>
<feature type="transmembrane region" description="Helical" evidence="1">
    <location>
        <begin position="7"/>
        <end position="25"/>
    </location>
</feature>
<dbReference type="OrthoDB" id="2476549at2"/>
<dbReference type="Proteomes" id="UP000310636">
    <property type="component" value="Unassembled WGS sequence"/>
</dbReference>
<dbReference type="AlphaFoldDB" id="A0A4S4C0U4"/>
<evidence type="ECO:0000313" key="2">
    <source>
        <dbReference type="EMBL" id="THF81242.1"/>
    </source>
</evidence>
<organism evidence="2 3">
    <name type="scientific">Cohnella fermenti</name>
    <dbReference type="NCBI Taxonomy" id="2565925"/>
    <lineage>
        <taxon>Bacteria</taxon>
        <taxon>Bacillati</taxon>
        <taxon>Bacillota</taxon>
        <taxon>Bacilli</taxon>
        <taxon>Bacillales</taxon>
        <taxon>Paenibacillaceae</taxon>
        <taxon>Cohnella</taxon>
    </lineage>
</organism>
<keyword evidence="1" id="KW-0812">Transmembrane</keyword>
<keyword evidence="1" id="KW-1133">Transmembrane helix</keyword>
<dbReference type="EMBL" id="SSOB01000009">
    <property type="protein sequence ID" value="THF81242.1"/>
    <property type="molecule type" value="Genomic_DNA"/>
</dbReference>
<name>A0A4S4C0U4_9BACL</name>
<protein>
    <submittedName>
        <fullName evidence="2">Uncharacterized protein</fullName>
    </submittedName>
</protein>
<dbReference type="RefSeq" id="WP_136369452.1">
    <property type="nucleotide sequence ID" value="NZ_SSOB01000009.1"/>
</dbReference>
<gene>
    <name evidence="2" type="ORF">E6C55_09010</name>
</gene>
<proteinExistence type="predicted"/>
<evidence type="ECO:0000313" key="3">
    <source>
        <dbReference type="Proteomes" id="UP000310636"/>
    </source>
</evidence>